<reference evidence="2 3" key="1">
    <citation type="submission" date="2020-02" db="EMBL/GenBank/DDBJ databases">
        <title>Draft genome sequence of Haematococcus lacustris strain NIES-144.</title>
        <authorList>
            <person name="Morimoto D."/>
            <person name="Nakagawa S."/>
            <person name="Yoshida T."/>
            <person name="Sawayama S."/>
        </authorList>
    </citation>
    <scope>NUCLEOTIDE SEQUENCE [LARGE SCALE GENOMIC DNA]</scope>
    <source>
        <strain evidence="2 3">NIES-144</strain>
    </source>
</reference>
<evidence type="ECO:0000313" key="3">
    <source>
        <dbReference type="Proteomes" id="UP000485058"/>
    </source>
</evidence>
<dbReference type="PANTHER" id="PTHR32026:SF10">
    <property type="entry name" value="METHYLTRANSFERASE-LIKE PROTEIN 24-RELATED"/>
    <property type="match status" value="1"/>
</dbReference>
<organism evidence="2 3">
    <name type="scientific">Haematococcus lacustris</name>
    <name type="common">Green alga</name>
    <name type="synonym">Haematococcus pluvialis</name>
    <dbReference type="NCBI Taxonomy" id="44745"/>
    <lineage>
        <taxon>Eukaryota</taxon>
        <taxon>Viridiplantae</taxon>
        <taxon>Chlorophyta</taxon>
        <taxon>core chlorophytes</taxon>
        <taxon>Chlorophyceae</taxon>
        <taxon>CS clade</taxon>
        <taxon>Chlamydomonadales</taxon>
        <taxon>Haematococcaceae</taxon>
        <taxon>Haematococcus</taxon>
    </lineage>
</organism>
<dbReference type="AlphaFoldDB" id="A0A6A0A8P9"/>
<evidence type="ECO:0000313" key="2">
    <source>
        <dbReference type="EMBL" id="GFH28831.1"/>
    </source>
</evidence>
<gene>
    <name evidence="2" type="ORF">HaLaN_27384</name>
</gene>
<dbReference type="InterPro" id="IPR026913">
    <property type="entry name" value="METTL24"/>
</dbReference>
<comment type="caution">
    <text evidence="2">The sequence shown here is derived from an EMBL/GenBank/DDBJ whole genome shotgun (WGS) entry which is preliminary data.</text>
</comment>
<accession>A0A6A0A8P9</accession>
<keyword evidence="3" id="KW-1185">Reference proteome</keyword>
<protein>
    <submittedName>
        <fullName evidence="2">Methyltranfer_dom domain-containing protein</fullName>
    </submittedName>
</protein>
<proteinExistence type="predicted"/>
<dbReference type="PANTHER" id="PTHR32026">
    <property type="entry name" value="METHYLTRANSFERASE-LIKE PROTEIN 24"/>
    <property type="match status" value="1"/>
</dbReference>
<dbReference type="InterPro" id="IPR006342">
    <property type="entry name" value="FkbM_mtfrase"/>
</dbReference>
<feature type="domain" description="Methyltransferase FkbM" evidence="1">
    <location>
        <begin position="17"/>
        <end position="72"/>
    </location>
</feature>
<feature type="non-terminal residue" evidence="2">
    <location>
        <position position="1"/>
    </location>
</feature>
<dbReference type="Pfam" id="PF05050">
    <property type="entry name" value="Methyltransf_21"/>
    <property type="match status" value="1"/>
</dbReference>
<dbReference type="EMBL" id="BLLF01004056">
    <property type="protein sequence ID" value="GFH28831.1"/>
    <property type="molecule type" value="Genomic_DNA"/>
</dbReference>
<evidence type="ECO:0000259" key="1">
    <source>
        <dbReference type="Pfam" id="PF05050"/>
    </source>
</evidence>
<sequence>IKFHKLGLSGKDAPPLASLPTILASLNHTGKEITLFKIDIEGAEFELFTELFKSSPQLVRQMRQILIEVRVQKQAIDIVDR</sequence>
<name>A0A6A0A8P9_HAELA</name>
<dbReference type="Proteomes" id="UP000485058">
    <property type="component" value="Unassembled WGS sequence"/>
</dbReference>